<dbReference type="InterPro" id="IPR013783">
    <property type="entry name" value="Ig-like_fold"/>
</dbReference>
<accession>A0ABX0S3H2</accession>
<gene>
    <name evidence="1" type="ORF">BU61_2545</name>
</gene>
<keyword evidence="2" id="KW-1185">Reference proteome</keyword>
<dbReference type="Gene3D" id="2.60.40.10">
    <property type="entry name" value="Immunoglobulins"/>
    <property type="match status" value="1"/>
</dbReference>
<reference evidence="1" key="1">
    <citation type="submission" date="2018-05" db="EMBL/GenBank/DDBJ databases">
        <authorList>
            <person name="Pedro S.L.S."/>
            <person name="Freitas R.C."/>
            <person name="Barreto A.S."/>
            <person name="Lima A.O.S."/>
        </authorList>
    </citation>
    <scope>NUCLEOTIDE SEQUENCE</scope>
    <source>
        <strain evidence="1">BP203</strain>
        <tissue evidence="1">Muscle</tissue>
    </source>
</reference>
<dbReference type="Proteomes" id="UP001165941">
    <property type="component" value="Unassembled WGS sequence"/>
</dbReference>
<evidence type="ECO:0000313" key="1">
    <source>
        <dbReference type="EMBL" id="NIG59225.1"/>
    </source>
</evidence>
<evidence type="ECO:0000313" key="2">
    <source>
        <dbReference type="Proteomes" id="UP001165941"/>
    </source>
</evidence>
<organism evidence="1 2">
    <name type="scientific">Pontoporia blainvillei</name>
    <name type="common">Franciscana</name>
    <name type="synonym">Delphinus blainvillei</name>
    <dbReference type="NCBI Taxonomy" id="48723"/>
    <lineage>
        <taxon>Eukaryota</taxon>
        <taxon>Metazoa</taxon>
        <taxon>Chordata</taxon>
        <taxon>Craniata</taxon>
        <taxon>Vertebrata</taxon>
        <taxon>Euteleostomi</taxon>
        <taxon>Mammalia</taxon>
        <taxon>Eutheria</taxon>
        <taxon>Laurasiatheria</taxon>
        <taxon>Artiodactyla</taxon>
        <taxon>Whippomorpha</taxon>
        <taxon>Cetacea</taxon>
        <taxon>Odontoceti</taxon>
        <taxon>Pontoporiidae</taxon>
        <taxon>Pontoporia</taxon>
    </lineage>
</organism>
<dbReference type="InterPro" id="IPR026845">
    <property type="entry name" value="NXPH/NXPE"/>
</dbReference>
<dbReference type="Pfam" id="PF06312">
    <property type="entry name" value="Neurexophilin"/>
    <property type="match status" value="1"/>
</dbReference>
<proteinExistence type="predicted"/>
<dbReference type="EMBL" id="PGGH01090063">
    <property type="protein sequence ID" value="NIG59225.1"/>
    <property type="molecule type" value="Genomic_DNA"/>
</dbReference>
<protein>
    <submittedName>
        <fullName evidence="1">NXPE family member 3-like</fullName>
    </submittedName>
</protein>
<name>A0ABX0S3H2_PONBL</name>
<sequence>MSSQYLDHETASATFIDSGGQFVFSQVTGVSRNPYCGYEHQTLSSRERLEEDSLLAALQWQVPDVGPVPFLKSTDPSSSYFVILNSAAFFKVGSQLEVLVHVQDFQGKPKKYGGDYLQARIHSPKLQAGAVGRVVDYQNGFYKVFFTLLWPGRVKVSISLVHPSEGIRVLQNLQEEKPDRVYFKSLFRSGRISETTECNVCLPGSLPLCNFTDLYTGEPWFCFKPKKLPCSSRINHFKGGYLKGLLTAAENAFFQSDVNIKMPINSSGPDWVTVIPSIIKALVVWLTHLVMSLDVQWEELWMVYLHLTGLGIQPGSGCGFVMYILFREKKDSVNSGAFDGFLEEERNDESVGSG</sequence>
<dbReference type="SUPFAM" id="SSF81296">
    <property type="entry name" value="E set domains"/>
    <property type="match status" value="1"/>
</dbReference>
<comment type="caution">
    <text evidence="1">The sequence shown here is derived from an EMBL/GenBank/DDBJ whole genome shotgun (WGS) entry which is preliminary data.</text>
</comment>
<dbReference type="InterPro" id="IPR014756">
    <property type="entry name" value="Ig_E-set"/>
</dbReference>
<dbReference type="PANTHER" id="PTHR16165">
    <property type="entry name" value="NXPE FAMILY MEMBER"/>
    <property type="match status" value="1"/>
</dbReference>
<dbReference type="PANTHER" id="PTHR16165:SF9">
    <property type="entry name" value="NXPE FAMILY MEMBER 3"/>
    <property type="match status" value="1"/>
</dbReference>